<evidence type="ECO:0000256" key="1">
    <source>
        <dbReference type="SAM" id="Phobius"/>
    </source>
</evidence>
<name>A0ABW0EV69_9PSEU</name>
<gene>
    <name evidence="3" type="ORF">ACFPM7_24050</name>
</gene>
<organism evidence="3 4">
    <name type="scientific">Actinokineospora guangxiensis</name>
    <dbReference type="NCBI Taxonomy" id="1490288"/>
    <lineage>
        <taxon>Bacteria</taxon>
        <taxon>Bacillati</taxon>
        <taxon>Actinomycetota</taxon>
        <taxon>Actinomycetes</taxon>
        <taxon>Pseudonocardiales</taxon>
        <taxon>Pseudonocardiaceae</taxon>
        <taxon>Actinokineospora</taxon>
    </lineage>
</organism>
<keyword evidence="1" id="KW-1133">Transmembrane helix</keyword>
<dbReference type="EMBL" id="JBHSKF010000014">
    <property type="protein sequence ID" value="MFC5290140.1"/>
    <property type="molecule type" value="Genomic_DNA"/>
</dbReference>
<evidence type="ECO:0000313" key="4">
    <source>
        <dbReference type="Proteomes" id="UP001596157"/>
    </source>
</evidence>
<keyword evidence="1" id="KW-0472">Membrane</keyword>
<dbReference type="RefSeq" id="WP_378250016.1">
    <property type="nucleotide sequence ID" value="NZ_JBHSKF010000014.1"/>
</dbReference>
<feature type="transmembrane region" description="Helical" evidence="1">
    <location>
        <begin position="97"/>
        <end position="120"/>
    </location>
</feature>
<dbReference type="InterPro" id="IPR018764">
    <property type="entry name" value="RskA_C"/>
</dbReference>
<keyword evidence="1" id="KW-0812">Transmembrane</keyword>
<dbReference type="Proteomes" id="UP001596157">
    <property type="component" value="Unassembled WGS sequence"/>
</dbReference>
<comment type="caution">
    <text evidence="3">The sequence shown here is derived from an EMBL/GenBank/DDBJ whole genome shotgun (WGS) entry which is preliminary data.</text>
</comment>
<feature type="domain" description="Anti-sigma K factor RskA C-terminal" evidence="2">
    <location>
        <begin position="101"/>
        <end position="221"/>
    </location>
</feature>
<proteinExistence type="predicted"/>
<evidence type="ECO:0000259" key="2">
    <source>
        <dbReference type="Pfam" id="PF10099"/>
    </source>
</evidence>
<sequence>MRHCDEARLIALAAEDATPEPAEAEHLAECARCRADLAVVRIARDGLARGERLEVPPERVWSAIAADIAADIADDPAAESDHSADERAPQVGRWRRLVPLAVAAAVGALVGAAVTAALSWSPRPPDAQAIAAARLAGPAATGSVRVVSQDDRRFLHVKAEGLAPGSGYFEVWLLDAEGKRMYALGVLTPGVDTRLAIPAGLPLEEFAVVDVSLQAFNGDPAHSKNSVLRGTLTL</sequence>
<reference evidence="4" key="1">
    <citation type="journal article" date="2019" name="Int. J. Syst. Evol. Microbiol.">
        <title>The Global Catalogue of Microorganisms (GCM) 10K type strain sequencing project: providing services to taxonomists for standard genome sequencing and annotation.</title>
        <authorList>
            <consortium name="The Broad Institute Genomics Platform"/>
            <consortium name="The Broad Institute Genome Sequencing Center for Infectious Disease"/>
            <person name="Wu L."/>
            <person name="Ma J."/>
        </authorList>
    </citation>
    <scope>NUCLEOTIDE SEQUENCE [LARGE SCALE GENOMIC DNA]</scope>
    <source>
        <strain evidence="4">CCUG 59778</strain>
    </source>
</reference>
<accession>A0ABW0EV69</accession>
<protein>
    <submittedName>
        <fullName evidence="3">Anti-sigma factor</fullName>
    </submittedName>
</protein>
<dbReference type="Pfam" id="PF10099">
    <property type="entry name" value="RskA_C"/>
    <property type="match status" value="1"/>
</dbReference>
<evidence type="ECO:0000313" key="3">
    <source>
        <dbReference type="EMBL" id="MFC5290140.1"/>
    </source>
</evidence>
<keyword evidence="4" id="KW-1185">Reference proteome</keyword>